<protein>
    <submittedName>
        <fullName evidence="4">Iron complex transport system substrate-binding protein</fullName>
    </submittedName>
</protein>
<keyword evidence="2" id="KW-0732">Signal</keyword>
<dbReference type="InterPro" id="IPR012854">
    <property type="entry name" value="Cu_amine_oxidase-like_N"/>
</dbReference>
<keyword evidence="5" id="KW-1185">Reference proteome</keyword>
<evidence type="ECO:0000256" key="1">
    <source>
        <dbReference type="ARBA" id="ARBA00008814"/>
    </source>
</evidence>
<feature type="domain" description="Fe/B12 periplasmic-binding" evidence="3">
    <location>
        <begin position="180"/>
        <end position="450"/>
    </location>
</feature>
<feature type="signal peptide" evidence="2">
    <location>
        <begin position="1"/>
        <end position="30"/>
    </location>
</feature>
<dbReference type="PANTHER" id="PTHR30535:SF34">
    <property type="entry name" value="MOLYBDATE-BINDING PROTEIN MOLA"/>
    <property type="match status" value="1"/>
</dbReference>
<dbReference type="InterPro" id="IPR002491">
    <property type="entry name" value="ABC_transptr_periplasmic_BD"/>
</dbReference>
<dbReference type="STRING" id="1121432.SAMN02745219_03146"/>
<comment type="similarity">
    <text evidence="1">Belongs to the bacterial solute-binding protein 8 family.</text>
</comment>
<feature type="chain" id="PRO_5012748366" evidence="2">
    <location>
        <begin position="31"/>
        <end position="477"/>
    </location>
</feature>
<organism evidence="4 5">
    <name type="scientific">Desulfofundulus thermosubterraneus DSM 16057</name>
    <dbReference type="NCBI Taxonomy" id="1121432"/>
    <lineage>
        <taxon>Bacteria</taxon>
        <taxon>Bacillati</taxon>
        <taxon>Bacillota</taxon>
        <taxon>Clostridia</taxon>
        <taxon>Eubacteriales</taxon>
        <taxon>Peptococcaceae</taxon>
        <taxon>Desulfofundulus</taxon>
    </lineage>
</organism>
<dbReference type="PROSITE" id="PS50983">
    <property type="entry name" value="FE_B12_PBP"/>
    <property type="match status" value="1"/>
</dbReference>
<dbReference type="RefSeq" id="WP_072871054.1">
    <property type="nucleotide sequence ID" value="NZ_FQZM01000051.1"/>
</dbReference>
<dbReference type="InterPro" id="IPR036582">
    <property type="entry name" value="Mao_N_sf"/>
</dbReference>
<proteinExistence type="inferred from homology"/>
<dbReference type="Pfam" id="PF01497">
    <property type="entry name" value="Peripla_BP_2"/>
    <property type="match status" value="1"/>
</dbReference>
<dbReference type="AlphaFoldDB" id="A0A1M6LHF6"/>
<dbReference type="OrthoDB" id="9787830at2"/>
<dbReference type="SUPFAM" id="SSF55383">
    <property type="entry name" value="Copper amine oxidase, domain N"/>
    <property type="match status" value="2"/>
</dbReference>
<evidence type="ECO:0000256" key="2">
    <source>
        <dbReference type="SAM" id="SignalP"/>
    </source>
</evidence>
<name>A0A1M6LHF6_9FIRM</name>
<dbReference type="PANTHER" id="PTHR30535">
    <property type="entry name" value="VITAMIN B12-BINDING PROTEIN"/>
    <property type="match status" value="1"/>
</dbReference>
<dbReference type="Gene3D" id="3.40.50.1980">
    <property type="entry name" value="Nitrogenase molybdenum iron protein domain"/>
    <property type="match status" value="2"/>
</dbReference>
<evidence type="ECO:0000313" key="4">
    <source>
        <dbReference type="EMBL" id="SHJ70578.1"/>
    </source>
</evidence>
<dbReference type="EMBL" id="FQZM01000051">
    <property type="protein sequence ID" value="SHJ70578.1"/>
    <property type="molecule type" value="Genomic_DNA"/>
</dbReference>
<dbReference type="Gene3D" id="3.30.457.10">
    <property type="entry name" value="Copper amine oxidase-like, N-terminal domain"/>
    <property type="match status" value="1"/>
</dbReference>
<dbReference type="Pfam" id="PF07833">
    <property type="entry name" value="Cu_amine_oxidN1"/>
    <property type="match status" value="1"/>
</dbReference>
<evidence type="ECO:0000313" key="5">
    <source>
        <dbReference type="Proteomes" id="UP000184529"/>
    </source>
</evidence>
<dbReference type="SUPFAM" id="SSF53807">
    <property type="entry name" value="Helical backbone' metal receptor"/>
    <property type="match status" value="1"/>
</dbReference>
<dbReference type="Proteomes" id="UP000184529">
    <property type="component" value="Unassembled WGS sequence"/>
</dbReference>
<accession>A0A1M6LHF6</accession>
<gene>
    <name evidence="4" type="ORF">SAMN02745219_03146</name>
</gene>
<evidence type="ECO:0000259" key="3">
    <source>
        <dbReference type="PROSITE" id="PS50983"/>
    </source>
</evidence>
<sequence length="477" mass="52301">MPGIKKAVLLFLCLVFLFALSGGNVLPAQAATIDVQVDGVRLASDVPPVMEKGRVLVPLRAIFEALGAEVRWDEKTQKVTGRKGTSTVELVIGRYTAHVNGKPVALDMPGKILDGRTLVPLRFIGESLGAKVDWNETKRTVIIVTGSGSAGSRSAPAPSKRITIKDSMGRTVSVPCPPQRIVEVNGDVAELICAFGDADKIVGASSYTLQDKFYAGRLKKAQDVGKSFTPSVEKILALKPDVVFGYGNFLKPEIVAQLQRAGIPVVFLDCYKIKTMAQDIRTLGTILNRRKEAEAYIAYIEKYRKLFAERTKKIPLNKRPLVYLEQYTDYTLSGPGSGGAELLDGIGARNIGAGLRAPYPKISSEWLVAQNPQVIIKACSTSVPSGYGENADAMKKKRTEMMRRSGWNKITAVQQGKVYMLSSEIFTGPRAIVGMAYMAKWLYPQLFRDVNPEAIHKEMLKKFHGIELKGAYVYPEK</sequence>
<reference evidence="5" key="1">
    <citation type="submission" date="2016-11" db="EMBL/GenBank/DDBJ databases">
        <authorList>
            <person name="Varghese N."/>
            <person name="Submissions S."/>
        </authorList>
    </citation>
    <scope>NUCLEOTIDE SEQUENCE [LARGE SCALE GENOMIC DNA]</scope>
    <source>
        <strain evidence="5">DSM 16057</strain>
    </source>
</reference>
<dbReference type="InterPro" id="IPR050902">
    <property type="entry name" value="ABC_Transporter_SBP"/>
</dbReference>